<protein>
    <recommendedName>
        <fullName evidence="3">DUF4283 domain-containing protein</fullName>
    </recommendedName>
</protein>
<evidence type="ECO:0000313" key="2">
    <source>
        <dbReference type="Proteomes" id="UP001358586"/>
    </source>
</evidence>
<dbReference type="EMBL" id="JARKNE010000002">
    <property type="protein sequence ID" value="KAK5841633.1"/>
    <property type="molecule type" value="Genomic_DNA"/>
</dbReference>
<dbReference type="Proteomes" id="UP001358586">
    <property type="component" value="Chromosome 2"/>
</dbReference>
<reference evidence="1 2" key="1">
    <citation type="submission" date="2023-03" db="EMBL/GenBank/DDBJ databases">
        <title>WGS of Gossypium arboreum.</title>
        <authorList>
            <person name="Yu D."/>
        </authorList>
    </citation>
    <scope>NUCLEOTIDE SEQUENCE [LARGE SCALE GENOMIC DNA]</scope>
    <source>
        <tissue evidence="1">Leaf</tissue>
    </source>
</reference>
<name>A0ABR0QQN2_GOSAR</name>
<comment type="caution">
    <text evidence="1">The sequence shown here is derived from an EMBL/GenBank/DDBJ whole genome shotgun (WGS) entry which is preliminary data.</text>
</comment>
<gene>
    <name evidence="1" type="ORF">PVK06_003954</name>
</gene>
<evidence type="ECO:0000313" key="1">
    <source>
        <dbReference type="EMBL" id="KAK5841633.1"/>
    </source>
</evidence>
<organism evidence="1 2">
    <name type="scientific">Gossypium arboreum</name>
    <name type="common">Tree cotton</name>
    <name type="synonym">Gossypium nanking</name>
    <dbReference type="NCBI Taxonomy" id="29729"/>
    <lineage>
        <taxon>Eukaryota</taxon>
        <taxon>Viridiplantae</taxon>
        <taxon>Streptophyta</taxon>
        <taxon>Embryophyta</taxon>
        <taxon>Tracheophyta</taxon>
        <taxon>Spermatophyta</taxon>
        <taxon>Magnoliopsida</taxon>
        <taxon>eudicotyledons</taxon>
        <taxon>Gunneridae</taxon>
        <taxon>Pentapetalae</taxon>
        <taxon>rosids</taxon>
        <taxon>malvids</taxon>
        <taxon>Malvales</taxon>
        <taxon>Malvaceae</taxon>
        <taxon>Malvoideae</taxon>
        <taxon>Gossypium</taxon>
    </lineage>
</organism>
<keyword evidence="2" id="KW-1185">Reference proteome</keyword>
<evidence type="ECO:0008006" key="3">
    <source>
        <dbReference type="Google" id="ProtNLM"/>
    </source>
</evidence>
<proteinExistence type="predicted"/>
<sequence>MERVLKGSPWAFNNHLLVLYRLQLGEDPLKVPLIYSPIWIQIHDVRVGLYSEKLATQLGKFWRQFLEYDGANLGKEIEIICA</sequence>
<accession>A0ABR0QQN2</accession>